<gene>
    <name evidence="1" type="ORF">SAMN05443428_108129</name>
</gene>
<evidence type="ECO:0000313" key="2">
    <source>
        <dbReference type="Proteomes" id="UP000190105"/>
    </source>
</evidence>
<evidence type="ECO:0008006" key="3">
    <source>
        <dbReference type="Google" id="ProtNLM"/>
    </source>
</evidence>
<dbReference type="EMBL" id="FUYH01000008">
    <property type="protein sequence ID" value="SKA88152.1"/>
    <property type="molecule type" value="Genomic_DNA"/>
</dbReference>
<keyword evidence="2" id="KW-1185">Reference proteome</keyword>
<dbReference type="AlphaFoldDB" id="A0A1T4XEZ7"/>
<name>A0A1T4XEZ7_9CLOT</name>
<protein>
    <recommendedName>
        <fullName evidence="3">ATPase</fullName>
    </recommendedName>
</protein>
<dbReference type="SUPFAM" id="SSF52540">
    <property type="entry name" value="P-loop containing nucleoside triphosphate hydrolases"/>
    <property type="match status" value="3"/>
</dbReference>
<reference evidence="2" key="1">
    <citation type="submission" date="2017-02" db="EMBL/GenBank/DDBJ databases">
        <authorList>
            <person name="Varghese N."/>
            <person name="Submissions S."/>
        </authorList>
    </citation>
    <scope>NUCLEOTIDE SEQUENCE [LARGE SCALE GENOMIC DNA]</scope>
    <source>
        <strain evidence="2">USBA 833</strain>
    </source>
</reference>
<dbReference type="RefSeq" id="WP_078696433.1">
    <property type="nucleotide sequence ID" value="NZ_FUYH01000008.1"/>
</dbReference>
<dbReference type="OrthoDB" id="9781752at2"/>
<proteinExistence type="predicted"/>
<dbReference type="STRING" id="1147123.SAMN05443428_108129"/>
<organism evidence="1 2">
    <name type="scientific">Caloramator quimbayensis</name>
    <dbReference type="NCBI Taxonomy" id="1147123"/>
    <lineage>
        <taxon>Bacteria</taxon>
        <taxon>Bacillati</taxon>
        <taxon>Bacillota</taxon>
        <taxon>Clostridia</taxon>
        <taxon>Eubacteriales</taxon>
        <taxon>Clostridiaceae</taxon>
        <taxon>Caloramator</taxon>
    </lineage>
</organism>
<accession>A0A1T4XEZ7</accession>
<evidence type="ECO:0000313" key="1">
    <source>
        <dbReference type="EMBL" id="SKA88152.1"/>
    </source>
</evidence>
<dbReference type="InterPro" id="IPR027417">
    <property type="entry name" value="P-loop_NTPase"/>
</dbReference>
<sequence length="359" mass="41833">MGNKKCYFVCANTSKGFVSYFDYVLNDAKRVYIIKGGPGCGKSTFMKRMGEELLEFGFDVDFIYCSSDMNSIDGIFVHDVDIAVVDGTAPHVIDPKYPGAVERILNFGDYWDIDYLREKKDEIKYYFDEIEKHYKIFFEYMSSAKLIHDKWEKEYLKGMDFRKADEITENLIKSIIVKNQNKQSKEWHRFAGAMTPQGQLTFYDILTKQIENRYVVKGRPGTGKSTMTKKIAKAALKNGYDVEYYHCSFDPDSIDMIIIPELSFALLDGTAPHELEPENYDNVVDMFECIDTDVVHEDEDPIKSIELEYAKEIEKAKFIYRKIYEIHNELEKYYIDAIDFNDVNALRIRITDTIKSLKK</sequence>
<dbReference type="Proteomes" id="UP000190105">
    <property type="component" value="Unassembled WGS sequence"/>
</dbReference>
<dbReference type="Gene3D" id="3.40.50.300">
    <property type="entry name" value="P-loop containing nucleotide triphosphate hydrolases"/>
    <property type="match status" value="1"/>
</dbReference>